<dbReference type="Proteomes" id="UP001232245">
    <property type="component" value="Unassembled WGS sequence"/>
</dbReference>
<evidence type="ECO:0000313" key="2">
    <source>
        <dbReference type="Proteomes" id="UP001232245"/>
    </source>
</evidence>
<organism evidence="1 2">
    <name type="scientific">Metabacillus niabensis</name>
    <dbReference type="NCBI Taxonomy" id="324854"/>
    <lineage>
        <taxon>Bacteria</taxon>
        <taxon>Bacillati</taxon>
        <taxon>Bacillota</taxon>
        <taxon>Bacilli</taxon>
        <taxon>Bacillales</taxon>
        <taxon>Bacillaceae</taxon>
        <taxon>Metabacillus</taxon>
    </lineage>
</organism>
<name>A0ABT9YVV8_9BACI</name>
<sequence>MTSNNAVHCVCSVIENIFEQQQAVCKKCLTSCYRNLLLPTVYLGDTIPFLLYTEKGELFKASGYVGKDCFSTPFFRIENFDECCATLRLLLPLQHDGHLAEDVCDVHELVKTRICINVDLTCFCAIQCLSPKLVN</sequence>
<reference evidence="1 2" key="1">
    <citation type="submission" date="2023-07" db="EMBL/GenBank/DDBJ databases">
        <title>Genomic Encyclopedia of Type Strains, Phase IV (KMG-IV): sequencing the most valuable type-strain genomes for metagenomic binning, comparative biology and taxonomic classification.</title>
        <authorList>
            <person name="Goeker M."/>
        </authorList>
    </citation>
    <scope>NUCLEOTIDE SEQUENCE [LARGE SCALE GENOMIC DNA]</scope>
    <source>
        <strain evidence="1 2">DSM 17723</strain>
    </source>
</reference>
<dbReference type="EMBL" id="JAUSTZ010000001">
    <property type="protein sequence ID" value="MDQ0224129.1"/>
    <property type="molecule type" value="Genomic_DNA"/>
</dbReference>
<keyword evidence="2" id="KW-1185">Reference proteome</keyword>
<dbReference type="RefSeq" id="WP_174879854.1">
    <property type="nucleotide sequence ID" value="NZ_CADEPK010000074.1"/>
</dbReference>
<proteinExistence type="predicted"/>
<keyword evidence="1" id="KW-0167">Capsid protein</keyword>
<gene>
    <name evidence="1" type="ORF">J2S02_000451</name>
</gene>
<protein>
    <submittedName>
        <fullName evidence="1">Spore coat protein Y/spore coat protein Z</fullName>
    </submittedName>
</protein>
<dbReference type="Pfam" id="PF10612">
    <property type="entry name" value="Spore-coat_CotZ"/>
    <property type="match status" value="1"/>
</dbReference>
<comment type="caution">
    <text evidence="1">The sequence shown here is derived from an EMBL/GenBank/DDBJ whole genome shotgun (WGS) entry which is preliminary data.</text>
</comment>
<keyword evidence="1" id="KW-0946">Virion</keyword>
<accession>A0ABT9YVV8</accession>
<dbReference type="InterPro" id="IPR019593">
    <property type="entry name" value="Spore_coat_protein_Z/Y"/>
</dbReference>
<evidence type="ECO:0000313" key="1">
    <source>
        <dbReference type="EMBL" id="MDQ0224129.1"/>
    </source>
</evidence>